<evidence type="ECO:0000256" key="1">
    <source>
        <dbReference type="ARBA" id="ARBA00004571"/>
    </source>
</evidence>
<dbReference type="SUPFAM" id="SSF56935">
    <property type="entry name" value="Porins"/>
    <property type="match status" value="1"/>
</dbReference>
<keyword evidence="18" id="KW-0675">Receptor</keyword>
<reference evidence="18 19" key="2">
    <citation type="submission" date="2015-02" db="EMBL/GenBank/DDBJ databases">
        <title>The complete genome of Sphingomonas hengshuiensis sp. WHSC-8 isolated from soil of Hengshui Lake.</title>
        <authorList>
            <person name="Wei S."/>
            <person name="Guo J."/>
            <person name="Su C."/>
            <person name="Wu R."/>
            <person name="Zhang Z."/>
            <person name="Liang K."/>
            <person name="Li H."/>
            <person name="Wang T."/>
            <person name="Liu H."/>
            <person name="Zhang C."/>
            <person name="Li Z."/>
            <person name="Wang Q."/>
            <person name="Meng J."/>
        </authorList>
    </citation>
    <scope>NUCLEOTIDE SEQUENCE [LARGE SCALE GENOMIC DNA]</scope>
    <source>
        <strain evidence="18 19">WHSC-8</strain>
    </source>
</reference>
<dbReference type="Gene3D" id="2.170.130.10">
    <property type="entry name" value="TonB-dependent receptor, plug domain"/>
    <property type="match status" value="1"/>
</dbReference>
<comment type="subcellular location">
    <subcellularLocation>
        <location evidence="1 12">Cell outer membrane</location>
        <topology evidence="1 12">Multi-pass membrane protein</topology>
    </subcellularLocation>
</comment>
<dbReference type="InterPro" id="IPR012910">
    <property type="entry name" value="Plug_dom"/>
</dbReference>
<keyword evidence="7" id="KW-0408">Iron</keyword>
<dbReference type="Pfam" id="PF07715">
    <property type="entry name" value="Plug"/>
    <property type="match status" value="1"/>
</dbReference>
<keyword evidence="5 12" id="KW-0812">Transmembrane</keyword>
<name>A0A7U4J8C4_9SPHN</name>
<dbReference type="PANTHER" id="PTHR32552">
    <property type="entry name" value="FERRICHROME IRON RECEPTOR-RELATED"/>
    <property type="match status" value="1"/>
</dbReference>
<accession>A0A7U4J8C4</accession>
<organism evidence="18 19">
    <name type="scientific">Sphingomonas hengshuiensis</name>
    <dbReference type="NCBI Taxonomy" id="1609977"/>
    <lineage>
        <taxon>Bacteria</taxon>
        <taxon>Pseudomonadati</taxon>
        <taxon>Pseudomonadota</taxon>
        <taxon>Alphaproteobacteria</taxon>
        <taxon>Sphingomonadales</taxon>
        <taxon>Sphingomonadaceae</taxon>
        <taxon>Sphingomonas</taxon>
    </lineage>
</organism>
<dbReference type="GO" id="GO:0015344">
    <property type="term" value="F:siderophore uptake transmembrane transporter activity"/>
    <property type="evidence" value="ECO:0007669"/>
    <property type="project" value="TreeGrafter"/>
</dbReference>
<feature type="domain" description="TonB-dependent receptor plug" evidence="17">
    <location>
        <begin position="57"/>
        <end position="168"/>
    </location>
</feature>
<feature type="chain" id="PRO_5030600372" evidence="15">
    <location>
        <begin position="23"/>
        <end position="825"/>
    </location>
</feature>
<proteinExistence type="inferred from homology"/>
<evidence type="ECO:0000256" key="12">
    <source>
        <dbReference type="PROSITE-ProRule" id="PRU01360"/>
    </source>
</evidence>
<evidence type="ECO:0000259" key="17">
    <source>
        <dbReference type="Pfam" id="PF07715"/>
    </source>
</evidence>
<dbReference type="InterPro" id="IPR000531">
    <property type="entry name" value="Beta-barrel_TonB"/>
</dbReference>
<dbReference type="AlphaFoldDB" id="A0A7U4J8C4"/>
<evidence type="ECO:0000256" key="6">
    <source>
        <dbReference type="ARBA" id="ARBA00022729"/>
    </source>
</evidence>
<sequence length="825" mass="87937">MFSRKFYAALIATTALSAPALAQQATETPSGAQSQPSKAEPEKEVFSTGVAKGRDRLDSATSTSSLKGTEAQKLGPVGLADILRTMPGLRVENGISEGNNNYTVRGLPIGSGGSKYVLLEEDGLPVIEFNDVFNMAGDSFFRADFNIAQIETIRGGSASTFASNSPGGLINLISKTGEVEGGSIQFTTGLDYDLKRADFDYGARLSDTLRFHVGGFYRVGEGPRNAGFTAFKGGQLKLNVTKEFANGYIRLYAKLLDDRAPSYAVYPVAITGSNDKPVFKNIGGFDILKDTMFSPNISTLLTLDGNNQVRQFPVKNGQHPKSKSIGLETQFEVGGWTMTNRMRYTSTSGEFLRAFPSTVGPIATIAASLAGAGATATYANGPNAGKAVPTDANGNGLLSNFFVNTYNLRNGDHFADDFRATRVWRVGGGNLTVTGGLYIAAQTLTVDALQISMVTDVVGDGRASLVNLTTAGGVAQTQDGVYAYSRNGPKLRRAYDVDYSTAAPYGSVNFHIGKIAIGGSLRYDTGHARGRAVGADLGGGRVGTISYDMNGDGKISLPETRVSTLPLGQAAPVDYDFGYLSYSAGVNYRIAEPLALFARYSRGGRVNADKILFTSAIDTTTGDLTDARQGYDIVRQLEGGLKFRKSGITFNATAFLAYADDHNQLNGTATQTSRKYRTYGLELEAGARRGPFSLTAGATYTKAKITQDFFDPILTGKEPRHQPAWTLQATPQVDTKYATVGASIVTITSSYAQDLNKLKMPGFTTVGAFVVLHPLDRVDLALTATNVLNAKGFLDISQGELPSTGLGWARSVQGRTLAASVRFNF</sequence>
<dbReference type="InterPro" id="IPR039426">
    <property type="entry name" value="TonB-dep_rcpt-like"/>
</dbReference>
<evidence type="ECO:0000256" key="5">
    <source>
        <dbReference type="ARBA" id="ARBA00022692"/>
    </source>
</evidence>
<keyword evidence="11 12" id="KW-0998">Cell outer membrane</keyword>
<feature type="signal peptide" evidence="15">
    <location>
        <begin position="1"/>
        <end position="22"/>
    </location>
</feature>
<dbReference type="OrthoDB" id="9760333at2"/>
<dbReference type="Gene3D" id="2.40.170.20">
    <property type="entry name" value="TonB-dependent receptor, beta-barrel domain"/>
    <property type="match status" value="1"/>
</dbReference>
<evidence type="ECO:0000256" key="15">
    <source>
        <dbReference type="SAM" id="SignalP"/>
    </source>
</evidence>
<feature type="region of interest" description="Disordered" evidence="14">
    <location>
        <begin position="23"/>
        <end position="68"/>
    </location>
</feature>
<dbReference type="GO" id="GO:0009279">
    <property type="term" value="C:cell outer membrane"/>
    <property type="evidence" value="ECO:0007669"/>
    <property type="project" value="UniProtKB-SubCell"/>
</dbReference>
<dbReference type="Proteomes" id="UP000032300">
    <property type="component" value="Chromosome"/>
</dbReference>
<feature type="domain" description="TonB-dependent receptor-like beta-barrel" evidence="16">
    <location>
        <begin position="390"/>
        <end position="786"/>
    </location>
</feature>
<protein>
    <submittedName>
        <fullName evidence="18">TonB-dependent receptor</fullName>
    </submittedName>
</protein>
<evidence type="ECO:0000256" key="2">
    <source>
        <dbReference type="ARBA" id="ARBA00022448"/>
    </source>
</evidence>
<evidence type="ECO:0000256" key="8">
    <source>
        <dbReference type="ARBA" id="ARBA00023065"/>
    </source>
</evidence>
<evidence type="ECO:0000256" key="13">
    <source>
        <dbReference type="RuleBase" id="RU003357"/>
    </source>
</evidence>
<keyword evidence="9 13" id="KW-0798">TonB box</keyword>
<feature type="compositionally biased region" description="Polar residues" evidence="14">
    <location>
        <begin position="23"/>
        <end position="37"/>
    </location>
</feature>
<gene>
    <name evidence="18" type="ORF">TS85_10595</name>
</gene>
<reference evidence="18 19" key="1">
    <citation type="journal article" date="2015" name="Int. J. Syst. Evol. Microbiol.">
        <title>Sphingomonas hengshuiensis sp. nov., isolated from lake wetland.</title>
        <authorList>
            <person name="Wei S."/>
            <person name="Wang T."/>
            <person name="Liu H."/>
            <person name="Zhang C."/>
            <person name="Guo J."/>
            <person name="Wang Q."/>
            <person name="Liang K."/>
            <person name="Zhang Z."/>
        </authorList>
    </citation>
    <scope>NUCLEOTIDE SEQUENCE [LARGE SCALE GENOMIC DNA]</scope>
    <source>
        <strain evidence="18 19">WHSC-8</strain>
    </source>
</reference>
<keyword evidence="3 12" id="KW-1134">Transmembrane beta strand</keyword>
<evidence type="ECO:0000256" key="7">
    <source>
        <dbReference type="ARBA" id="ARBA00023004"/>
    </source>
</evidence>
<evidence type="ECO:0000313" key="18">
    <source>
        <dbReference type="EMBL" id="AJP72138.1"/>
    </source>
</evidence>
<evidence type="ECO:0000256" key="4">
    <source>
        <dbReference type="ARBA" id="ARBA00022496"/>
    </source>
</evidence>
<evidence type="ECO:0000256" key="10">
    <source>
        <dbReference type="ARBA" id="ARBA00023136"/>
    </source>
</evidence>
<keyword evidence="4" id="KW-0410">Iron transport</keyword>
<dbReference type="PANTHER" id="PTHR32552:SF89">
    <property type="entry name" value="CATECHOLATE SIDEROPHORE RECEPTOR FIU"/>
    <property type="match status" value="1"/>
</dbReference>
<evidence type="ECO:0000256" key="11">
    <source>
        <dbReference type="ARBA" id="ARBA00023237"/>
    </source>
</evidence>
<dbReference type="RefSeq" id="WP_044332081.1">
    <property type="nucleotide sequence ID" value="NZ_CP010836.1"/>
</dbReference>
<dbReference type="KEGG" id="sphi:TS85_10595"/>
<comment type="similarity">
    <text evidence="12 13">Belongs to the TonB-dependent receptor family.</text>
</comment>
<dbReference type="EMBL" id="CP010836">
    <property type="protein sequence ID" value="AJP72138.1"/>
    <property type="molecule type" value="Genomic_DNA"/>
</dbReference>
<evidence type="ECO:0000256" key="3">
    <source>
        <dbReference type="ARBA" id="ARBA00022452"/>
    </source>
</evidence>
<evidence type="ECO:0000259" key="16">
    <source>
        <dbReference type="Pfam" id="PF00593"/>
    </source>
</evidence>
<evidence type="ECO:0000256" key="9">
    <source>
        <dbReference type="ARBA" id="ARBA00023077"/>
    </source>
</evidence>
<dbReference type="InterPro" id="IPR036942">
    <property type="entry name" value="Beta-barrel_TonB_sf"/>
</dbReference>
<keyword evidence="6 15" id="KW-0732">Signal</keyword>
<dbReference type="PROSITE" id="PS52016">
    <property type="entry name" value="TONB_DEPENDENT_REC_3"/>
    <property type="match status" value="1"/>
</dbReference>
<dbReference type="InterPro" id="IPR037066">
    <property type="entry name" value="Plug_dom_sf"/>
</dbReference>
<dbReference type="Pfam" id="PF00593">
    <property type="entry name" value="TonB_dep_Rec_b-barrel"/>
    <property type="match status" value="1"/>
</dbReference>
<evidence type="ECO:0000313" key="19">
    <source>
        <dbReference type="Proteomes" id="UP000032300"/>
    </source>
</evidence>
<evidence type="ECO:0000256" key="14">
    <source>
        <dbReference type="SAM" id="MobiDB-lite"/>
    </source>
</evidence>
<keyword evidence="8" id="KW-0406">Ion transport</keyword>
<keyword evidence="19" id="KW-1185">Reference proteome</keyword>
<keyword evidence="10 12" id="KW-0472">Membrane</keyword>
<keyword evidence="2 12" id="KW-0813">Transport</keyword>